<feature type="compositionally biased region" description="Low complexity" evidence="8">
    <location>
        <begin position="1"/>
        <end position="35"/>
    </location>
</feature>
<organism evidence="9 10">
    <name type="scientific">Kitasatospora viridis</name>
    <dbReference type="NCBI Taxonomy" id="281105"/>
    <lineage>
        <taxon>Bacteria</taxon>
        <taxon>Bacillati</taxon>
        <taxon>Actinomycetota</taxon>
        <taxon>Actinomycetes</taxon>
        <taxon>Kitasatosporales</taxon>
        <taxon>Streptomycetaceae</taxon>
        <taxon>Kitasatospora</taxon>
    </lineage>
</organism>
<dbReference type="PANTHER" id="PTHR35201:SF4">
    <property type="entry name" value="BETA-PINACENE SYNTHASE-RELATED"/>
    <property type="match status" value="1"/>
</dbReference>
<dbReference type="OrthoDB" id="4567121at2"/>
<dbReference type="Proteomes" id="UP000317940">
    <property type="component" value="Unassembled WGS sequence"/>
</dbReference>
<keyword evidence="2 7" id="KW-0479">Metal-binding</keyword>
<evidence type="ECO:0000256" key="6">
    <source>
        <dbReference type="ARBA" id="ARBA00035653"/>
    </source>
</evidence>
<dbReference type="Gene3D" id="1.10.600.10">
    <property type="entry name" value="Farnesyl Diphosphate Synthase"/>
    <property type="match status" value="1"/>
</dbReference>
<dbReference type="InterPro" id="IPR034686">
    <property type="entry name" value="Terpene_cyclase-like_2"/>
</dbReference>
<proteinExistence type="inferred from homology"/>
<evidence type="ECO:0000313" key="10">
    <source>
        <dbReference type="Proteomes" id="UP000317940"/>
    </source>
</evidence>
<evidence type="ECO:0000256" key="1">
    <source>
        <dbReference type="ARBA" id="ARBA00001946"/>
    </source>
</evidence>
<keyword evidence="3 7" id="KW-0460">Magnesium</keyword>
<name>A0A561UBZ9_9ACTN</name>
<evidence type="ECO:0000256" key="3">
    <source>
        <dbReference type="ARBA" id="ARBA00022842"/>
    </source>
</evidence>
<dbReference type="Pfam" id="PF19086">
    <property type="entry name" value="Terpene_syn_C_2"/>
    <property type="match status" value="1"/>
</dbReference>
<evidence type="ECO:0000256" key="5">
    <source>
        <dbReference type="ARBA" id="ARBA00035573"/>
    </source>
</evidence>
<dbReference type="GO" id="GO:0046872">
    <property type="term" value="F:metal ion binding"/>
    <property type="evidence" value="ECO:0007669"/>
    <property type="project" value="UniProtKB-KW"/>
</dbReference>
<dbReference type="GO" id="GO:0010333">
    <property type="term" value="F:terpene synthase activity"/>
    <property type="evidence" value="ECO:0007669"/>
    <property type="project" value="InterPro"/>
</dbReference>
<evidence type="ECO:0000256" key="2">
    <source>
        <dbReference type="ARBA" id="ARBA00022723"/>
    </source>
</evidence>
<dbReference type="GO" id="GO:0042214">
    <property type="term" value="P:terpene metabolic process"/>
    <property type="evidence" value="ECO:0007669"/>
    <property type="project" value="InterPro"/>
</dbReference>
<evidence type="ECO:0000256" key="7">
    <source>
        <dbReference type="RuleBase" id="RU366034"/>
    </source>
</evidence>
<dbReference type="InterPro" id="IPR047945">
    <property type="entry name" value="MIB_synthase"/>
</dbReference>
<accession>A0A561UBZ9</accession>
<gene>
    <name evidence="9" type="ORF">FHX73_11650</name>
</gene>
<keyword evidence="10" id="KW-1185">Reference proteome</keyword>
<keyword evidence="4 7" id="KW-0456">Lyase</keyword>
<comment type="caution">
    <text evidence="9">The sequence shown here is derived from an EMBL/GenBank/DDBJ whole genome shotgun (WGS) entry which is preliminary data.</text>
</comment>
<dbReference type="InterPro" id="IPR008949">
    <property type="entry name" value="Isoprenoid_synthase_dom_sf"/>
</dbReference>
<feature type="region of interest" description="Disordered" evidence="8">
    <location>
        <begin position="1"/>
        <end position="48"/>
    </location>
</feature>
<protein>
    <recommendedName>
        <fullName evidence="7">Terpene synthase</fullName>
        <ecNumber evidence="7">4.2.3.-</ecNumber>
    </recommendedName>
</protein>
<comment type="cofactor">
    <cofactor evidence="1 7">
        <name>Mg(2+)</name>
        <dbReference type="ChEBI" id="CHEBI:18420"/>
    </cofactor>
</comment>
<comment type="catalytic activity">
    <reaction evidence="5">
        <text>(E)-2-methylgeranyl diphosphate + H2O = 2-methylisoborneol + diphosphate</text>
        <dbReference type="Rhea" id="RHEA:32571"/>
        <dbReference type="ChEBI" id="CHEBI:15377"/>
        <dbReference type="ChEBI" id="CHEBI:33019"/>
        <dbReference type="ChEBI" id="CHEBI:61984"/>
        <dbReference type="ChEBI" id="CHEBI:61987"/>
        <dbReference type="EC" id="4.2.3.118"/>
    </reaction>
</comment>
<dbReference type="SUPFAM" id="SSF48576">
    <property type="entry name" value="Terpenoid synthases"/>
    <property type="match status" value="1"/>
</dbReference>
<evidence type="ECO:0000256" key="8">
    <source>
        <dbReference type="SAM" id="MobiDB-lite"/>
    </source>
</evidence>
<evidence type="ECO:0000256" key="4">
    <source>
        <dbReference type="ARBA" id="ARBA00023239"/>
    </source>
</evidence>
<dbReference type="AlphaFoldDB" id="A0A561UBZ9"/>
<dbReference type="EMBL" id="VIWT01000001">
    <property type="protein sequence ID" value="TWF96876.1"/>
    <property type="molecule type" value="Genomic_DNA"/>
</dbReference>
<dbReference type="RefSeq" id="WP_145903172.1">
    <property type="nucleotide sequence ID" value="NZ_BAAAMZ010000042.1"/>
</dbReference>
<reference evidence="9 10" key="1">
    <citation type="submission" date="2019-06" db="EMBL/GenBank/DDBJ databases">
        <title>Sequencing the genomes of 1000 actinobacteria strains.</title>
        <authorList>
            <person name="Klenk H.-P."/>
        </authorList>
    </citation>
    <scope>NUCLEOTIDE SEQUENCE [LARGE SCALE GENOMIC DNA]</scope>
    <source>
        <strain evidence="9 10">DSM 44826</strain>
    </source>
</reference>
<dbReference type="SFLD" id="SFLDS00005">
    <property type="entry name" value="Isoprenoid_Synthase_Type_I"/>
    <property type="match status" value="1"/>
</dbReference>
<dbReference type="EC" id="4.2.3.-" evidence="7"/>
<evidence type="ECO:0000313" key="9">
    <source>
        <dbReference type="EMBL" id="TWF96876.1"/>
    </source>
</evidence>
<dbReference type="PANTHER" id="PTHR35201">
    <property type="entry name" value="TERPENE SYNTHASE"/>
    <property type="match status" value="1"/>
</dbReference>
<comment type="similarity">
    <text evidence="6">Belongs to the terpene synthase family. 2-methylisoborneol synthase subfamily.</text>
</comment>
<sequence>MTVTTIPTGPTGLGTSSIRPRSASGTTSTGAASTGNQEQPVRPIPSLYHHPVPEPEPALVAEVDRRTKEWAVHEVDLYPPEWEDDFEAFGTGRSVCLAYPEAGGLDHLEAAAKLLVAENAVDDCYCEDHGGSPHGLGSRLLMAHSALERPYAVVPYEQQWQDQLQSEPPCRAYQSAMQAFDALTADQIRNREIHDLARLHLGYLAEAAWSIDEVVPTVPEYLMTRQYNSFRPCLTIVDAIGGYVLPADLHDHPKMQQVFALAALASTLVNDIYSYTKELRTPRPHVNLPTVLRHHEGLSEEAAYFKAIEIHNDVMHRFESESASCAAELPNPLTVRFLRDVAAWVDGNHWWHATNTRRYTLPGFVPAE</sequence>
<dbReference type="NCBIfam" id="NF041167">
    <property type="entry name" value="f2_encap_cargo2"/>
    <property type="match status" value="1"/>
</dbReference>
<dbReference type="SFLD" id="SFLDG01020">
    <property type="entry name" value="Terpene_Cyclase_Like_2"/>
    <property type="match status" value="1"/>
</dbReference>